<evidence type="ECO:0000313" key="3">
    <source>
        <dbReference type="Proteomes" id="UP000754226"/>
    </source>
</evidence>
<dbReference type="PANTHER" id="PTHR38457">
    <property type="entry name" value="REGULATOR ABRB-RELATED"/>
    <property type="match status" value="1"/>
</dbReference>
<feature type="transmembrane region" description="Helical" evidence="1">
    <location>
        <begin position="79"/>
        <end position="99"/>
    </location>
</feature>
<feature type="transmembrane region" description="Helical" evidence="1">
    <location>
        <begin position="49"/>
        <end position="67"/>
    </location>
</feature>
<proteinExistence type="predicted"/>
<dbReference type="NCBIfam" id="TIGR03082">
    <property type="entry name" value="Gneg_AbrB_dup"/>
    <property type="match status" value="2"/>
</dbReference>
<dbReference type="PIRSF" id="PIRSF038991">
    <property type="entry name" value="Protein_AbrB"/>
    <property type="match status" value="1"/>
</dbReference>
<dbReference type="InterPro" id="IPR007820">
    <property type="entry name" value="AbrB_fam"/>
</dbReference>
<feature type="transmembrane region" description="Helical" evidence="1">
    <location>
        <begin position="184"/>
        <end position="203"/>
    </location>
</feature>
<comment type="caution">
    <text evidence="2">The sequence shown here is derived from an EMBL/GenBank/DDBJ whole genome shotgun (WGS) entry which is preliminary data.</text>
</comment>
<dbReference type="GO" id="GO:0016020">
    <property type="term" value="C:membrane"/>
    <property type="evidence" value="ECO:0007669"/>
    <property type="project" value="InterPro"/>
</dbReference>
<keyword evidence="1" id="KW-0472">Membrane</keyword>
<name>A0A943ELF9_9FIRM</name>
<keyword evidence="1" id="KW-0812">Transmembrane</keyword>
<dbReference type="EMBL" id="JAGZCZ010000013">
    <property type="protein sequence ID" value="MBS5520530.1"/>
    <property type="molecule type" value="Genomic_DNA"/>
</dbReference>
<protein>
    <submittedName>
        <fullName evidence="2">AbrB family transcriptional regulator</fullName>
    </submittedName>
</protein>
<dbReference type="InterPro" id="IPR017516">
    <property type="entry name" value="AbrB_dup"/>
</dbReference>
<evidence type="ECO:0000313" key="2">
    <source>
        <dbReference type="EMBL" id="MBS5520530.1"/>
    </source>
</evidence>
<feature type="transmembrane region" description="Helical" evidence="1">
    <location>
        <begin position="265"/>
        <end position="286"/>
    </location>
</feature>
<feature type="transmembrane region" description="Helical" evidence="1">
    <location>
        <begin position="292"/>
        <end position="311"/>
    </location>
</feature>
<feature type="transmembrane region" description="Helical" evidence="1">
    <location>
        <begin position="146"/>
        <end position="164"/>
    </location>
</feature>
<feature type="transmembrane region" description="Helical" evidence="1">
    <location>
        <begin position="210"/>
        <end position="230"/>
    </location>
</feature>
<dbReference type="PANTHER" id="PTHR38457:SF1">
    <property type="entry name" value="REGULATOR ABRB-RELATED"/>
    <property type="match status" value="1"/>
</dbReference>
<evidence type="ECO:0000256" key="1">
    <source>
        <dbReference type="SAM" id="Phobius"/>
    </source>
</evidence>
<organism evidence="2 3">
    <name type="scientific">Acidaminococcus intestini</name>
    <dbReference type="NCBI Taxonomy" id="187327"/>
    <lineage>
        <taxon>Bacteria</taxon>
        <taxon>Bacillati</taxon>
        <taxon>Bacillota</taxon>
        <taxon>Negativicutes</taxon>
        <taxon>Acidaminococcales</taxon>
        <taxon>Acidaminococcaceae</taxon>
        <taxon>Acidaminococcus</taxon>
    </lineage>
</organism>
<keyword evidence="1" id="KW-1133">Transmembrane helix</keyword>
<gene>
    <name evidence="2" type="ORF">KHX13_09525</name>
</gene>
<feature type="transmembrane region" description="Helical" evidence="1">
    <location>
        <begin position="323"/>
        <end position="342"/>
    </location>
</feature>
<sequence>MLTFLVFIAAALIGLLLRQLEIPIPYMLGGILAAFCCKTFYEPRFSGSLSLRNAMLGIAGYGIGAHCTSDTIIRMGAELPGVLGASLSTLFVSVCVAIYMARHTFANLLSSVMGCLPGGLTQMTLLMEEYHDADENVVVVSQCLRLFVVEVSVPFLAINLFGGVLTKTVAPDLLTSLVTDGMKLFHRGWLIVFPLAVMGQLFARKVHLPTGNLLGPILFTAFYATLWGPIPSVPPAVMAFAQMSIGIYIGTMLDRDKLLRTKRLVPNVLVGSLLMVGTSAVVAVIIGKAYGYSPIGAFLAVAPGGIAEMCLAGMEMGQDVAMILTYQLIRVLMLNFAVPFAIKRFFPKESL</sequence>
<dbReference type="Proteomes" id="UP000754226">
    <property type="component" value="Unassembled WGS sequence"/>
</dbReference>
<accession>A0A943ELF9</accession>
<dbReference type="GO" id="GO:0010468">
    <property type="term" value="P:regulation of gene expression"/>
    <property type="evidence" value="ECO:0007669"/>
    <property type="project" value="InterPro"/>
</dbReference>
<dbReference type="Pfam" id="PF05145">
    <property type="entry name" value="AbrB"/>
    <property type="match status" value="1"/>
</dbReference>
<reference evidence="2" key="1">
    <citation type="submission" date="2021-02" db="EMBL/GenBank/DDBJ databases">
        <title>Infant gut strain persistence is associated with maternal origin, phylogeny, and functional potential including surface adhesion and iron acquisition.</title>
        <authorList>
            <person name="Lou Y.C."/>
        </authorList>
    </citation>
    <scope>NUCLEOTIDE SEQUENCE</scope>
    <source>
        <strain evidence="2">L3_106_000M1_dasL3_106_000M1_concoct_15</strain>
    </source>
</reference>
<dbReference type="AlphaFoldDB" id="A0A943ELF9"/>
<feature type="transmembrane region" description="Helical" evidence="1">
    <location>
        <begin position="105"/>
        <end position="126"/>
    </location>
</feature>